<protein>
    <submittedName>
        <fullName evidence="5">MarR family transcriptional regulator</fullName>
    </submittedName>
</protein>
<dbReference type="Gene3D" id="1.10.10.10">
    <property type="entry name" value="Winged helix-like DNA-binding domain superfamily/Winged helix DNA-binding domain"/>
    <property type="match status" value="1"/>
</dbReference>
<dbReference type="GO" id="GO:0003700">
    <property type="term" value="F:DNA-binding transcription factor activity"/>
    <property type="evidence" value="ECO:0007669"/>
    <property type="project" value="InterPro"/>
</dbReference>
<dbReference type="SMART" id="SM00347">
    <property type="entry name" value="HTH_MARR"/>
    <property type="match status" value="1"/>
</dbReference>
<keyword evidence="3" id="KW-0804">Transcription</keyword>
<keyword evidence="1" id="KW-0805">Transcription regulation</keyword>
<dbReference type="PRINTS" id="PR00598">
    <property type="entry name" value="HTHMARR"/>
</dbReference>
<dbReference type="SUPFAM" id="SSF46785">
    <property type="entry name" value="Winged helix' DNA-binding domain"/>
    <property type="match status" value="1"/>
</dbReference>
<name>A0A7T7XLT9_9SPIR</name>
<dbReference type="GO" id="GO:0003677">
    <property type="term" value="F:DNA binding"/>
    <property type="evidence" value="ECO:0007669"/>
    <property type="project" value="UniProtKB-KW"/>
</dbReference>
<reference evidence="5" key="1">
    <citation type="submission" date="2021-01" db="EMBL/GenBank/DDBJ databases">
        <title>Description of Breznakiella homolactica.</title>
        <authorList>
            <person name="Song Y."/>
            <person name="Brune A."/>
        </authorList>
    </citation>
    <scope>NUCLEOTIDE SEQUENCE</scope>
    <source>
        <strain evidence="5">RmG30</strain>
    </source>
</reference>
<evidence type="ECO:0000313" key="6">
    <source>
        <dbReference type="Proteomes" id="UP000595917"/>
    </source>
</evidence>
<evidence type="ECO:0000256" key="2">
    <source>
        <dbReference type="ARBA" id="ARBA00023125"/>
    </source>
</evidence>
<dbReference type="InterPro" id="IPR000835">
    <property type="entry name" value="HTH_MarR-typ"/>
</dbReference>
<feature type="domain" description="HTH marR-type" evidence="4">
    <location>
        <begin position="3"/>
        <end position="136"/>
    </location>
</feature>
<dbReference type="PROSITE" id="PS50995">
    <property type="entry name" value="HTH_MARR_2"/>
    <property type="match status" value="1"/>
</dbReference>
<dbReference type="GO" id="GO:0006950">
    <property type="term" value="P:response to stress"/>
    <property type="evidence" value="ECO:0007669"/>
    <property type="project" value="TreeGrafter"/>
</dbReference>
<evidence type="ECO:0000256" key="1">
    <source>
        <dbReference type="ARBA" id="ARBA00023015"/>
    </source>
</evidence>
<dbReference type="InterPro" id="IPR036390">
    <property type="entry name" value="WH_DNA-bd_sf"/>
</dbReference>
<keyword evidence="6" id="KW-1185">Reference proteome</keyword>
<dbReference type="InterPro" id="IPR023187">
    <property type="entry name" value="Tscrpt_reg_MarR-type_CS"/>
</dbReference>
<dbReference type="PANTHER" id="PTHR33164">
    <property type="entry name" value="TRANSCRIPTIONAL REGULATOR, MARR FAMILY"/>
    <property type="match status" value="1"/>
</dbReference>
<dbReference type="PROSITE" id="PS01117">
    <property type="entry name" value="HTH_MARR_1"/>
    <property type="match status" value="1"/>
</dbReference>
<evidence type="ECO:0000259" key="4">
    <source>
        <dbReference type="PROSITE" id="PS50995"/>
    </source>
</evidence>
<dbReference type="RefSeq" id="WP_215626080.1">
    <property type="nucleotide sequence ID" value="NZ_CP067089.2"/>
</dbReference>
<dbReference type="Proteomes" id="UP000595917">
    <property type="component" value="Chromosome"/>
</dbReference>
<proteinExistence type="predicted"/>
<dbReference type="KEGG" id="bhc:JFL75_17875"/>
<gene>
    <name evidence="5" type="ORF">JFL75_17875</name>
</gene>
<accession>A0A7T7XLT9</accession>
<dbReference type="AlphaFoldDB" id="A0A7T7XLT9"/>
<sequence length="143" mass="16115">MDQRDIGALLKIITDKMKAGGDADLKEKDLTFSQSTVLNYLHDRREDATQKEIENFLGVSHPAAAGIVSRLEQKGFVCSYADPEDKRNKMVGLTAKAKKITGEIQKKIRFGEQMLVHALSKEETETLRRLLLTVYENIDSYKG</sequence>
<dbReference type="Pfam" id="PF12802">
    <property type="entry name" value="MarR_2"/>
    <property type="match status" value="1"/>
</dbReference>
<keyword evidence="2" id="KW-0238">DNA-binding</keyword>
<organism evidence="5 6">
    <name type="scientific">Breznakiella homolactica</name>
    <dbReference type="NCBI Taxonomy" id="2798577"/>
    <lineage>
        <taxon>Bacteria</taxon>
        <taxon>Pseudomonadati</taxon>
        <taxon>Spirochaetota</taxon>
        <taxon>Spirochaetia</taxon>
        <taxon>Spirochaetales</taxon>
        <taxon>Breznakiellaceae</taxon>
        <taxon>Breznakiella</taxon>
    </lineage>
</organism>
<dbReference type="PANTHER" id="PTHR33164:SF56">
    <property type="entry name" value="HTH-TYPE TRANSCRIPTIONAL REGULATOR MHQR"/>
    <property type="match status" value="1"/>
</dbReference>
<dbReference type="InterPro" id="IPR036388">
    <property type="entry name" value="WH-like_DNA-bd_sf"/>
</dbReference>
<evidence type="ECO:0000313" key="5">
    <source>
        <dbReference type="EMBL" id="QQO08774.1"/>
    </source>
</evidence>
<dbReference type="EMBL" id="CP067089">
    <property type="protein sequence ID" value="QQO08774.1"/>
    <property type="molecule type" value="Genomic_DNA"/>
</dbReference>
<evidence type="ECO:0000256" key="3">
    <source>
        <dbReference type="ARBA" id="ARBA00023163"/>
    </source>
</evidence>
<dbReference type="InterPro" id="IPR039422">
    <property type="entry name" value="MarR/SlyA-like"/>
</dbReference>